<protein>
    <recommendedName>
        <fullName evidence="3">Transposase</fullName>
    </recommendedName>
</protein>
<keyword evidence="2" id="KW-1185">Reference proteome</keyword>
<dbReference type="AlphaFoldDB" id="A0A1N7SFI9"/>
<accession>A0A1N7SFI9</accession>
<name>A0A1N7SFI9_9BURK</name>
<gene>
    <name evidence="1" type="ORF">BN2475_610002</name>
</gene>
<evidence type="ECO:0000313" key="2">
    <source>
        <dbReference type="Proteomes" id="UP000187012"/>
    </source>
</evidence>
<reference evidence="1 2" key="1">
    <citation type="submission" date="2016-12" db="EMBL/GenBank/DDBJ databases">
        <authorList>
            <person name="Song W.-J."/>
            <person name="Kurnit D.M."/>
        </authorList>
    </citation>
    <scope>NUCLEOTIDE SEQUENCE [LARGE SCALE GENOMIC DNA]</scope>
    <source>
        <strain evidence="1 2">STM7296</strain>
    </source>
</reference>
<sequence length="42" mass="4772">MCDALYEWRVAQRKLVSAGSAIAKAQDYSLKRWEALTDALSR</sequence>
<organism evidence="1 2">
    <name type="scientific">Paraburkholderia ribeironis</name>
    <dbReference type="NCBI Taxonomy" id="1247936"/>
    <lineage>
        <taxon>Bacteria</taxon>
        <taxon>Pseudomonadati</taxon>
        <taxon>Pseudomonadota</taxon>
        <taxon>Betaproteobacteria</taxon>
        <taxon>Burkholderiales</taxon>
        <taxon>Burkholderiaceae</taxon>
        <taxon>Paraburkholderia</taxon>
    </lineage>
</organism>
<evidence type="ECO:0000313" key="1">
    <source>
        <dbReference type="EMBL" id="SIT46110.1"/>
    </source>
</evidence>
<dbReference type="Proteomes" id="UP000187012">
    <property type="component" value="Unassembled WGS sequence"/>
</dbReference>
<evidence type="ECO:0008006" key="3">
    <source>
        <dbReference type="Google" id="ProtNLM"/>
    </source>
</evidence>
<dbReference type="EMBL" id="CYGX02000061">
    <property type="protein sequence ID" value="SIT46110.1"/>
    <property type="molecule type" value="Genomic_DNA"/>
</dbReference>
<proteinExistence type="predicted"/>